<comment type="caution">
    <text evidence="9">The sequence shown here is derived from an EMBL/GenBank/DDBJ whole genome shotgun (WGS) entry which is preliminary data.</text>
</comment>
<dbReference type="SUPFAM" id="SSF103473">
    <property type="entry name" value="MFS general substrate transporter"/>
    <property type="match status" value="1"/>
</dbReference>
<dbReference type="PROSITE" id="PS50850">
    <property type="entry name" value="MFS"/>
    <property type="match status" value="1"/>
</dbReference>
<reference evidence="9 10" key="1">
    <citation type="journal article" date="2021" name="BMC Biol.">
        <title>Horizontally acquired antibacterial genes associated with adaptive radiation of ladybird beetles.</title>
        <authorList>
            <person name="Li H.S."/>
            <person name="Tang X.F."/>
            <person name="Huang Y.H."/>
            <person name="Xu Z.Y."/>
            <person name="Chen M.L."/>
            <person name="Du X.Y."/>
            <person name="Qiu B.Y."/>
            <person name="Chen P.T."/>
            <person name="Zhang W."/>
            <person name="Slipinski A."/>
            <person name="Escalona H.E."/>
            <person name="Waterhouse R.M."/>
            <person name="Zwick A."/>
            <person name="Pang H."/>
        </authorList>
    </citation>
    <scope>NUCLEOTIDE SEQUENCE [LARGE SCALE GENOMIC DNA]</scope>
    <source>
        <strain evidence="9">SYSU2018</strain>
    </source>
</reference>
<feature type="transmembrane region" description="Helical" evidence="7">
    <location>
        <begin position="116"/>
        <end position="137"/>
    </location>
</feature>
<dbReference type="Proteomes" id="UP001516400">
    <property type="component" value="Unassembled WGS sequence"/>
</dbReference>
<name>A0ABD2N5M8_9CUCU</name>
<dbReference type="InterPro" id="IPR011701">
    <property type="entry name" value="MFS"/>
</dbReference>
<dbReference type="GO" id="GO:0015293">
    <property type="term" value="F:symporter activity"/>
    <property type="evidence" value="ECO:0007669"/>
    <property type="project" value="UniProtKB-KW"/>
</dbReference>
<evidence type="ECO:0000256" key="1">
    <source>
        <dbReference type="ARBA" id="ARBA00004141"/>
    </source>
</evidence>
<evidence type="ECO:0000256" key="3">
    <source>
        <dbReference type="ARBA" id="ARBA00022692"/>
    </source>
</evidence>
<dbReference type="InterPro" id="IPR020846">
    <property type="entry name" value="MFS_dom"/>
</dbReference>
<feature type="transmembrane region" description="Helical" evidence="7">
    <location>
        <begin position="149"/>
        <end position="168"/>
    </location>
</feature>
<keyword evidence="5 7" id="KW-1133">Transmembrane helix</keyword>
<feature type="domain" description="Major facilitator superfamily (MFS) profile" evidence="8">
    <location>
        <begin position="1"/>
        <end position="433"/>
    </location>
</feature>
<feature type="transmembrane region" description="Helical" evidence="7">
    <location>
        <begin position="283"/>
        <end position="301"/>
    </location>
</feature>
<keyword evidence="10" id="KW-1185">Reference proteome</keyword>
<accession>A0ABD2N5M8</accession>
<evidence type="ECO:0000256" key="7">
    <source>
        <dbReference type="SAM" id="Phobius"/>
    </source>
</evidence>
<proteinExistence type="predicted"/>
<dbReference type="PANTHER" id="PTHR11662:SF336">
    <property type="entry name" value="LP19554P"/>
    <property type="match status" value="1"/>
</dbReference>
<feature type="transmembrane region" description="Helical" evidence="7">
    <location>
        <begin position="242"/>
        <end position="263"/>
    </location>
</feature>
<comment type="subcellular location">
    <subcellularLocation>
        <location evidence="1">Membrane</location>
        <topology evidence="1">Multi-pass membrane protein</topology>
    </subcellularLocation>
</comment>
<evidence type="ECO:0000256" key="5">
    <source>
        <dbReference type="ARBA" id="ARBA00022989"/>
    </source>
</evidence>
<evidence type="ECO:0000313" key="9">
    <source>
        <dbReference type="EMBL" id="KAL3273977.1"/>
    </source>
</evidence>
<feature type="transmembrane region" description="Helical" evidence="7">
    <location>
        <begin position="407"/>
        <end position="431"/>
    </location>
</feature>
<dbReference type="Pfam" id="PF07690">
    <property type="entry name" value="MFS_1"/>
    <property type="match status" value="1"/>
</dbReference>
<dbReference type="AlphaFoldDB" id="A0ABD2N5M8"/>
<keyword evidence="6 7" id="KW-0472">Membrane</keyword>
<evidence type="ECO:0000259" key="8">
    <source>
        <dbReference type="PROSITE" id="PS50850"/>
    </source>
</evidence>
<keyword evidence="4" id="KW-0769">Symport</keyword>
<organism evidence="9 10">
    <name type="scientific">Cryptolaemus montrouzieri</name>
    <dbReference type="NCBI Taxonomy" id="559131"/>
    <lineage>
        <taxon>Eukaryota</taxon>
        <taxon>Metazoa</taxon>
        <taxon>Ecdysozoa</taxon>
        <taxon>Arthropoda</taxon>
        <taxon>Hexapoda</taxon>
        <taxon>Insecta</taxon>
        <taxon>Pterygota</taxon>
        <taxon>Neoptera</taxon>
        <taxon>Endopterygota</taxon>
        <taxon>Coleoptera</taxon>
        <taxon>Polyphaga</taxon>
        <taxon>Cucujiformia</taxon>
        <taxon>Coccinelloidea</taxon>
        <taxon>Coccinellidae</taxon>
        <taxon>Scymninae</taxon>
        <taxon>Scymnini</taxon>
        <taxon>Cryptolaemus</taxon>
    </lineage>
</organism>
<dbReference type="FunFam" id="1.20.1250.20:FF:000003">
    <property type="entry name" value="Solute carrier family 17 member 3"/>
    <property type="match status" value="1"/>
</dbReference>
<evidence type="ECO:0000256" key="4">
    <source>
        <dbReference type="ARBA" id="ARBA00022847"/>
    </source>
</evidence>
<protein>
    <recommendedName>
        <fullName evidence="8">Major facilitator superfamily (MFS) profile domain-containing protein</fullName>
    </recommendedName>
</protein>
<dbReference type="EMBL" id="JABFTP020000062">
    <property type="protein sequence ID" value="KAL3273977.1"/>
    <property type="molecule type" value="Genomic_DNA"/>
</dbReference>
<feature type="transmembrane region" description="Helical" evidence="7">
    <location>
        <begin position="376"/>
        <end position="395"/>
    </location>
</feature>
<dbReference type="InterPro" id="IPR050382">
    <property type="entry name" value="MFS_Na/Anion_cotransporter"/>
</dbReference>
<gene>
    <name evidence="9" type="ORF">HHI36_015397</name>
</gene>
<feature type="transmembrane region" description="Helical" evidence="7">
    <location>
        <begin position="313"/>
        <end position="337"/>
    </location>
</feature>
<feature type="transmembrane region" description="Helical" evidence="7">
    <location>
        <begin position="174"/>
        <end position="195"/>
    </location>
</feature>
<evidence type="ECO:0000256" key="2">
    <source>
        <dbReference type="ARBA" id="ARBA00022448"/>
    </source>
</evidence>
<feature type="transmembrane region" description="Helical" evidence="7">
    <location>
        <begin position="50"/>
        <end position="71"/>
    </location>
</feature>
<feature type="transmembrane region" description="Helical" evidence="7">
    <location>
        <begin position="343"/>
        <end position="364"/>
    </location>
</feature>
<dbReference type="GO" id="GO:0016020">
    <property type="term" value="C:membrane"/>
    <property type="evidence" value="ECO:0007669"/>
    <property type="project" value="UniProtKB-SubCell"/>
</dbReference>
<keyword evidence="2" id="KW-0813">Transport</keyword>
<evidence type="ECO:0000256" key="6">
    <source>
        <dbReference type="ARBA" id="ARBA00023136"/>
    </source>
</evidence>
<dbReference type="Gene3D" id="1.20.1250.20">
    <property type="entry name" value="MFS general substrate transporter like domains"/>
    <property type="match status" value="1"/>
</dbReference>
<dbReference type="InterPro" id="IPR036259">
    <property type="entry name" value="MFS_trans_sf"/>
</dbReference>
<feature type="transmembrane region" description="Helical" evidence="7">
    <location>
        <begin position="83"/>
        <end position="104"/>
    </location>
</feature>
<dbReference type="PANTHER" id="PTHR11662">
    <property type="entry name" value="SOLUTE CARRIER FAMILY 17"/>
    <property type="match status" value="1"/>
</dbReference>
<sequence>MMIFWSSCLNYIYSGHFQISLLAMVDKNKQNKTKGIYELMQKDFGPRYEWSVVAEGQLVASFFYGLTVMSLPSGIISEYFGPFRIVLASNILTAIFICVAVLVAGNNWIPLFVCRFFIGLLGGTKLTALMILIANWAPSNEKSTFTSCLLGYGFGSLITPFCGSIIIETMNWQWSFYGTAVATVVFLVAWIILVADHPIESWFCSTEEAEFIERSQEGAVRKGWIKPPVIKMMTSIPFISSILGNFGAMSGLFLSVTLFPKFLREALKFDLQTIGLIAPLPSVSRISMGIVYAAFVHMALNRWNVKKKYIRKGFVICSHIIPGIVFLLYLINLVTIFGNVLAVWLTVLSCFFMGGSIVTTLVNPQDLAPNFAGTQTGILTFFGAMPGFILPAISSKITEECSELPEWAIIFAIVGCIYLVTGITFIVFGSAELQPWNEKKDERQEQITI</sequence>
<keyword evidence="3 7" id="KW-0812">Transmembrane</keyword>
<evidence type="ECO:0000313" key="10">
    <source>
        <dbReference type="Proteomes" id="UP001516400"/>
    </source>
</evidence>